<evidence type="ECO:0000313" key="2">
    <source>
        <dbReference type="Proteomes" id="UP000236291"/>
    </source>
</evidence>
<dbReference type="EMBL" id="ASHM01085338">
    <property type="protein sequence ID" value="PNX61485.1"/>
    <property type="molecule type" value="Genomic_DNA"/>
</dbReference>
<reference evidence="1 2" key="1">
    <citation type="journal article" date="2014" name="Am. J. Bot.">
        <title>Genome assembly and annotation for red clover (Trifolium pratense; Fabaceae).</title>
        <authorList>
            <person name="Istvanek J."/>
            <person name="Jaros M."/>
            <person name="Krenek A."/>
            <person name="Repkova J."/>
        </authorList>
    </citation>
    <scope>NUCLEOTIDE SEQUENCE [LARGE SCALE GENOMIC DNA]</scope>
    <source>
        <strain evidence="2">cv. Tatra</strain>
        <tissue evidence="1">Young leaves</tissue>
    </source>
</reference>
<name>A0A2K3K5C0_TRIPR</name>
<protein>
    <submittedName>
        <fullName evidence="1">Uncharacterized protein</fullName>
    </submittedName>
</protein>
<evidence type="ECO:0000313" key="1">
    <source>
        <dbReference type="EMBL" id="PNX61485.1"/>
    </source>
</evidence>
<gene>
    <name evidence="1" type="ORF">L195_g052477</name>
</gene>
<dbReference type="Proteomes" id="UP000236291">
    <property type="component" value="Unassembled WGS sequence"/>
</dbReference>
<comment type="caution">
    <text evidence="1">The sequence shown here is derived from an EMBL/GenBank/DDBJ whole genome shotgun (WGS) entry which is preliminary data.</text>
</comment>
<reference evidence="1 2" key="2">
    <citation type="journal article" date="2017" name="Front. Plant Sci.">
        <title>Gene Classification and Mining of Molecular Markers Useful in Red Clover (Trifolium pratense) Breeding.</title>
        <authorList>
            <person name="Istvanek J."/>
            <person name="Dluhosova J."/>
            <person name="Dluhos P."/>
            <person name="Patkova L."/>
            <person name="Nedelnik J."/>
            <person name="Repkova J."/>
        </authorList>
    </citation>
    <scope>NUCLEOTIDE SEQUENCE [LARGE SCALE GENOMIC DNA]</scope>
    <source>
        <strain evidence="2">cv. Tatra</strain>
        <tissue evidence="1">Young leaves</tissue>
    </source>
</reference>
<accession>A0A2K3K5C0</accession>
<proteinExistence type="predicted"/>
<organism evidence="1 2">
    <name type="scientific">Trifolium pratense</name>
    <name type="common">Red clover</name>
    <dbReference type="NCBI Taxonomy" id="57577"/>
    <lineage>
        <taxon>Eukaryota</taxon>
        <taxon>Viridiplantae</taxon>
        <taxon>Streptophyta</taxon>
        <taxon>Embryophyta</taxon>
        <taxon>Tracheophyta</taxon>
        <taxon>Spermatophyta</taxon>
        <taxon>Magnoliopsida</taxon>
        <taxon>eudicotyledons</taxon>
        <taxon>Gunneridae</taxon>
        <taxon>Pentapetalae</taxon>
        <taxon>rosids</taxon>
        <taxon>fabids</taxon>
        <taxon>Fabales</taxon>
        <taxon>Fabaceae</taxon>
        <taxon>Papilionoideae</taxon>
        <taxon>50 kb inversion clade</taxon>
        <taxon>NPAAA clade</taxon>
        <taxon>Hologalegina</taxon>
        <taxon>IRL clade</taxon>
        <taxon>Trifolieae</taxon>
        <taxon>Trifolium</taxon>
    </lineage>
</organism>
<sequence length="67" mass="7190">MDPNKLPFKLNEYDCVLAQPKFYDGISVYPRSVGPHAIGSHGSPGPDGGVESTLDELWPDNVFISGG</sequence>
<dbReference type="AlphaFoldDB" id="A0A2K3K5C0"/>